<reference evidence="1" key="1">
    <citation type="submission" date="2019-12" db="EMBL/GenBank/DDBJ databases">
        <title>Genome sequencing and annotation of Brassica cretica.</title>
        <authorList>
            <person name="Studholme D.J."/>
            <person name="Sarris P.F."/>
        </authorList>
    </citation>
    <scope>NUCLEOTIDE SEQUENCE</scope>
    <source>
        <strain evidence="1">PFS-102/07</strain>
        <tissue evidence="1">Leaf</tissue>
    </source>
</reference>
<comment type="caution">
    <text evidence="1">The sequence shown here is derived from an EMBL/GenBank/DDBJ whole genome shotgun (WGS) entry which is preliminary data.</text>
</comment>
<dbReference type="AlphaFoldDB" id="A0A8S9FJ59"/>
<name>A0A8S9FJ59_BRACR</name>
<organism evidence="1">
    <name type="scientific">Brassica cretica</name>
    <name type="common">Mustard</name>
    <dbReference type="NCBI Taxonomy" id="69181"/>
    <lineage>
        <taxon>Eukaryota</taxon>
        <taxon>Viridiplantae</taxon>
        <taxon>Streptophyta</taxon>
        <taxon>Embryophyta</taxon>
        <taxon>Tracheophyta</taxon>
        <taxon>Spermatophyta</taxon>
        <taxon>Magnoliopsida</taxon>
        <taxon>eudicotyledons</taxon>
        <taxon>Gunneridae</taxon>
        <taxon>Pentapetalae</taxon>
        <taxon>rosids</taxon>
        <taxon>malvids</taxon>
        <taxon>Brassicales</taxon>
        <taxon>Brassicaceae</taxon>
        <taxon>Brassiceae</taxon>
        <taxon>Brassica</taxon>
    </lineage>
</organism>
<proteinExistence type="predicted"/>
<sequence>MKKAMSDKDKMYDKMQQTIGRLFYPLHNSIAWIIKTMEELQQKLDYTEWIIQRQQYHITKSEKAIKSFVVDIDRQFTTATDRSSLQCVDRHWHQPAEMRSADGYVRRYQWSCMMYGNGD</sequence>
<dbReference type="EMBL" id="QGKY02002305">
    <property type="protein sequence ID" value="KAF2532178.1"/>
    <property type="molecule type" value="Genomic_DNA"/>
</dbReference>
<protein>
    <submittedName>
        <fullName evidence="1">Uncharacterized protein</fullName>
    </submittedName>
</protein>
<accession>A0A8S9FJ59</accession>
<evidence type="ECO:0000313" key="1">
    <source>
        <dbReference type="EMBL" id="KAF2532178.1"/>
    </source>
</evidence>
<gene>
    <name evidence="1" type="ORF">F2Q70_00029631</name>
</gene>